<feature type="domain" description="SCP" evidence="8">
    <location>
        <begin position="22"/>
        <end position="154"/>
    </location>
</feature>
<comment type="function">
    <text evidence="1">Probably involved in the defense reaction of plants against pathogens.</text>
</comment>
<keyword evidence="6" id="KW-0568">Pathogenesis-related protein</keyword>
<evidence type="ECO:0000256" key="1">
    <source>
        <dbReference type="ARBA" id="ARBA00003143"/>
    </source>
</evidence>
<dbReference type="PANTHER" id="PTHR10334">
    <property type="entry name" value="CYSTEINE-RICH SECRETORY PROTEIN-RELATED"/>
    <property type="match status" value="1"/>
</dbReference>
<evidence type="ECO:0000259" key="8">
    <source>
        <dbReference type="SMART" id="SM00198"/>
    </source>
</evidence>
<dbReference type="InterPro" id="IPR018244">
    <property type="entry name" value="Allrgn_V5/Tpx1_CS"/>
</dbReference>
<sequence length="158" mass="17491">MSKIIVFFCVMVALSHQIYAQNSPKDYLDAHNVARAAVGVGPLVWNEKVAKYAQAYTNVRSKDCGMQHSGGPYGENLAAGTWKVSAKEAVKMWLDEKPLYDVQTGLCMGGGMDCRHYTQVVWRNTRSVGCAHVSCPNGWTFVTCNYDPPGNYIGERAY</sequence>
<keyword evidence="4" id="KW-0611">Plant defense</keyword>
<accession>A0ABD1HQV6</accession>
<dbReference type="Proteomes" id="UP001567538">
    <property type="component" value="Unassembled WGS sequence"/>
</dbReference>
<dbReference type="AlphaFoldDB" id="A0ABD1HQV6"/>
<dbReference type="SUPFAM" id="SSF55797">
    <property type="entry name" value="PR-1-like"/>
    <property type="match status" value="1"/>
</dbReference>
<gene>
    <name evidence="9" type="ORF">AAHA92_08403</name>
</gene>
<dbReference type="SMART" id="SM00198">
    <property type="entry name" value="SCP"/>
    <property type="match status" value="1"/>
</dbReference>
<protein>
    <submittedName>
        <fullName evidence="9">Basic form of pathogenesis-related protein 1-like</fullName>
    </submittedName>
</protein>
<evidence type="ECO:0000256" key="7">
    <source>
        <dbReference type="SAM" id="SignalP"/>
    </source>
</evidence>
<keyword evidence="10" id="KW-1185">Reference proteome</keyword>
<organism evidence="9 10">
    <name type="scientific">Salvia divinorum</name>
    <name type="common">Maria pastora</name>
    <name type="synonym">Diviner's sage</name>
    <dbReference type="NCBI Taxonomy" id="28513"/>
    <lineage>
        <taxon>Eukaryota</taxon>
        <taxon>Viridiplantae</taxon>
        <taxon>Streptophyta</taxon>
        <taxon>Embryophyta</taxon>
        <taxon>Tracheophyta</taxon>
        <taxon>Spermatophyta</taxon>
        <taxon>Magnoliopsida</taxon>
        <taxon>eudicotyledons</taxon>
        <taxon>Gunneridae</taxon>
        <taxon>Pentapetalae</taxon>
        <taxon>asterids</taxon>
        <taxon>lamiids</taxon>
        <taxon>Lamiales</taxon>
        <taxon>Lamiaceae</taxon>
        <taxon>Nepetoideae</taxon>
        <taxon>Mentheae</taxon>
        <taxon>Salviinae</taxon>
        <taxon>Salvia</taxon>
        <taxon>Salvia subgen. Calosphace</taxon>
    </lineage>
</organism>
<dbReference type="InterPro" id="IPR014044">
    <property type="entry name" value="CAP_dom"/>
</dbReference>
<dbReference type="PRINTS" id="PR00837">
    <property type="entry name" value="V5TPXLIKE"/>
</dbReference>
<dbReference type="FunFam" id="3.40.33.10:FF:000006">
    <property type="entry name" value="Putative pathogenesis-related protein 1"/>
    <property type="match status" value="1"/>
</dbReference>
<dbReference type="InterPro" id="IPR001283">
    <property type="entry name" value="CRISP-related"/>
</dbReference>
<keyword evidence="3 7" id="KW-0732">Signal</keyword>
<dbReference type="PROSITE" id="PS01009">
    <property type="entry name" value="CRISP_1"/>
    <property type="match status" value="1"/>
</dbReference>
<dbReference type="Gene3D" id="3.40.33.10">
    <property type="entry name" value="CAP"/>
    <property type="match status" value="1"/>
</dbReference>
<dbReference type="GO" id="GO:0098542">
    <property type="term" value="P:defense response to other organism"/>
    <property type="evidence" value="ECO:0007669"/>
    <property type="project" value="UniProtKB-ARBA"/>
</dbReference>
<evidence type="ECO:0000256" key="3">
    <source>
        <dbReference type="ARBA" id="ARBA00022729"/>
    </source>
</evidence>
<feature type="chain" id="PRO_5044809138" evidence="7">
    <location>
        <begin position="21"/>
        <end position="158"/>
    </location>
</feature>
<evidence type="ECO:0000256" key="5">
    <source>
        <dbReference type="ARBA" id="ARBA00023157"/>
    </source>
</evidence>
<evidence type="ECO:0000313" key="9">
    <source>
        <dbReference type="EMBL" id="KAL1557868.1"/>
    </source>
</evidence>
<evidence type="ECO:0000256" key="4">
    <source>
        <dbReference type="ARBA" id="ARBA00022821"/>
    </source>
</evidence>
<dbReference type="InterPro" id="IPR002413">
    <property type="entry name" value="V5_allergen-like"/>
</dbReference>
<dbReference type="PROSITE" id="PS01010">
    <property type="entry name" value="CRISP_2"/>
    <property type="match status" value="1"/>
</dbReference>
<name>A0ABD1HQV6_SALDI</name>
<comment type="caution">
    <text evidence="9">The sequence shown here is derived from an EMBL/GenBank/DDBJ whole genome shotgun (WGS) entry which is preliminary data.</text>
</comment>
<dbReference type="Pfam" id="PF00188">
    <property type="entry name" value="CAP"/>
    <property type="match status" value="1"/>
</dbReference>
<dbReference type="CDD" id="cd05381">
    <property type="entry name" value="CAP_PR-1"/>
    <property type="match status" value="1"/>
</dbReference>
<dbReference type="InterPro" id="IPR035940">
    <property type="entry name" value="CAP_sf"/>
</dbReference>
<comment type="similarity">
    <text evidence="2">Belongs to the CRISP family.</text>
</comment>
<dbReference type="EMBL" id="JBEAFC010000004">
    <property type="protein sequence ID" value="KAL1557868.1"/>
    <property type="molecule type" value="Genomic_DNA"/>
</dbReference>
<evidence type="ECO:0000256" key="2">
    <source>
        <dbReference type="ARBA" id="ARBA00009923"/>
    </source>
</evidence>
<evidence type="ECO:0000313" key="10">
    <source>
        <dbReference type="Proteomes" id="UP001567538"/>
    </source>
</evidence>
<evidence type="ECO:0000256" key="6">
    <source>
        <dbReference type="ARBA" id="ARBA00023265"/>
    </source>
</evidence>
<reference evidence="9 10" key="1">
    <citation type="submission" date="2024-06" db="EMBL/GenBank/DDBJ databases">
        <title>A chromosome level genome sequence of Diviner's sage (Salvia divinorum).</title>
        <authorList>
            <person name="Ford S.A."/>
            <person name="Ro D.-K."/>
            <person name="Ness R.W."/>
            <person name="Phillips M.A."/>
        </authorList>
    </citation>
    <scope>NUCLEOTIDE SEQUENCE [LARGE SCALE GENOMIC DNA]</scope>
    <source>
        <strain evidence="9">SAF-2024a</strain>
        <tissue evidence="9">Leaf</tissue>
    </source>
</reference>
<feature type="signal peptide" evidence="7">
    <location>
        <begin position="1"/>
        <end position="20"/>
    </location>
</feature>
<keyword evidence="5" id="KW-1015">Disulfide bond</keyword>
<proteinExistence type="inferred from homology"/>
<dbReference type="PRINTS" id="PR00838">
    <property type="entry name" value="V5ALLERGEN"/>
</dbReference>